<dbReference type="EMBL" id="LAVV01013494">
    <property type="protein sequence ID" value="KNZ45596.1"/>
    <property type="molecule type" value="Genomic_DNA"/>
</dbReference>
<keyword evidence="1" id="KW-0472">Membrane</keyword>
<proteinExistence type="predicted"/>
<evidence type="ECO:0000259" key="2">
    <source>
        <dbReference type="Pfam" id="PF12776"/>
    </source>
</evidence>
<dbReference type="Proteomes" id="UP000037035">
    <property type="component" value="Unassembled WGS sequence"/>
</dbReference>
<feature type="domain" description="Myb/SANT-like" evidence="2">
    <location>
        <begin position="88"/>
        <end position="159"/>
    </location>
</feature>
<keyword evidence="1" id="KW-0812">Transmembrane</keyword>
<dbReference type="AlphaFoldDB" id="A0A0L6UAP6"/>
<evidence type="ECO:0000256" key="1">
    <source>
        <dbReference type="SAM" id="Phobius"/>
    </source>
</evidence>
<accession>A0A0L6UAP6</accession>
<keyword evidence="4" id="KW-1185">Reference proteome</keyword>
<name>A0A0L6UAP6_9BASI</name>
<comment type="caution">
    <text evidence="3">The sequence shown here is derived from an EMBL/GenBank/DDBJ whole genome shotgun (WGS) entry which is preliminary data.</text>
</comment>
<evidence type="ECO:0000313" key="4">
    <source>
        <dbReference type="Proteomes" id="UP000037035"/>
    </source>
</evidence>
<dbReference type="PANTHER" id="PTHR47072:SF4">
    <property type="entry name" value="MYB_SANT-LIKE DOMAIN-CONTAINING PROTEIN"/>
    <property type="match status" value="1"/>
</dbReference>
<organism evidence="3 4">
    <name type="scientific">Puccinia sorghi</name>
    <dbReference type="NCBI Taxonomy" id="27349"/>
    <lineage>
        <taxon>Eukaryota</taxon>
        <taxon>Fungi</taxon>
        <taxon>Dikarya</taxon>
        <taxon>Basidiomycota</taxon>
        <taxon>Pucciniomycotina</taxon>
        <taxon>Pucciniomycetes</taxon>
        <taxon>Pucciniales</taxon>
        <taxon>Pucciniaceae</taxon>
        <taxon>Puccinia</taxon>
    </lineage>
</organism>
<keyword evidence="1" id="KW-1133">Transmembrane helix</keyword>
<dbReference type="OrthoDB" id="76215at2759"/>
<sequence>MAIRIFSFSALPRPLSRPSVVLALLYFTVFLCLLRFYALKSIADRLLAGDVHVLFSVHIKANHNTFLRKHKCRLGFPKSRVPQPLNWTDNRNLKSEGWTCVAKKMCNRFGVAFEREQLKNQKGALRKIYIDMKFLLDRSGFGWDASTGMVTADEDTWDALIQASP</sequence>
<gene>
    <name evidence="3" type="ORF">VP01_79g1</name>
</gene>
<dbReference type="PANTHER" id="PTHR47072">
    <property type="match status" value="1"/>
</dbReference>
<reference evidence="3 4" key="1">
    <citation type="submission" date="2015-08" db="EMBL/GenBank/DDBJ databases">
        <title>Next Generation Sequencing and Analysis of the Genome of Puccinia sorghi L Schw, the Causal Agent of Maize Common Rust.</title>
        <authorList>
            <person name="Rochi L."/>
            <person name="Burguener G."/>
            <person name="Darino M."/>
            <person name="Turjanski A."/>
            <person name="Kreff E."/>
            <person name="Dieguez M.J."/>
            <person name="Sacco F."/>
        </authorList>
    </citation>
    <scope>NUCLEOTIDE SEQUENCE [LARGE SCALE GENOMIC DNA]</scope>
    <source>
        <strain evidence="3 4">RO10H11247</strain>
    </source>
</reference>
<evidence type="ECO:0000313" key="3">
    <source>
        <dbReference type="EMBL" id="KNZ45596.1"/>
    </source>
</evidence>
<dbReference type="Pfam" id="PF12776">
    <property type="entry name" value="Myb_DNA-bind_3"/>
    <property type="match status" value="1"/>
</dbReference>
<protein>
    <recommendedName>
        <fullName evidence="2">Myb/SANT-like domain-containing protein</fullName>
    </recommendedName>
</protein>
<dbReference type="VEuPathDB" id="FungiDB:VP01_79g1"/>
<dbReference type="InterPro" id="IPR024752">
    <property type="entry name" value="Myb/SANT-like_dom"/>
</dbReference>
<feature type="transmembrane region" description="Helical" evidence="1">
    <location>
        <begin position="20"/>
        <end position="38"/>
    </location>
</feature>